<dbReference type="InterPro" id="IPR012340">
    <property type="entry name" value="NA-bd_OB-fold"/>
</dbReference>
<dbReference type="OrthoDB" id="5275361at2759"/>
<dbReference type="Pfam" id="PF12658">
    <property type="entry name" value="Ten1"/>
    <property type="match status" value="1"/>
</dbReference>
<evidence type="ECO:0000313" key="2">
    <source>
        <dbReference type="Proteomes" id="UP000272025"/>
    </source>
</evidence>
<dbReference type="GO" id="GO:1990879">
    <property type="term" value="C:CST complex"/>
    <property type="evidence" value="ECO:0007669"/>
    <property type="project" value="InterPro"/>
</dbReference>
<dbReference type="Gene3D" id="2.40.50.140">
    <property type="entry name" value="Nucleic acid-binding proteins"/>
    <property type="match status" value="1"/>
</dbReference>
<dbReference type="Proteomes" id="UP000272025">
    <property type="component" value="Unassembled WGS sequence"/>
</dbReference>
<dbReference type="GO" id="GO:0043047">
    <property type="term" value="F:single-stranded telomeric DNA binding"/>
    <property type="evidence" value="ECO:0007669"/>
    <property type="project" value="InterPro"/>
</dbReference>
<dbReference type="AlphaFoldDB" id="A0A3N2Q3Z2"/>
<evidence type="ECO:0000313" key="1">
    <source>
        <dbReference type="EMBL" id="ROT41345.1"/>
    </source>
</evidence>
<protein>
    <submittedName>
        <fullName evidence="1">Uncharacterized protein</fullName>
    </submittedName>
</protein>
<dbReference type="GO" id="GO:0016233">
    <property type="term" value="P:telomere capping"/>
    <property type="evidence" value="ECO:0007669"/>
    <property type="project" value="InterPro"/>
</dbReference>
<gene>
    <name evidence="1" type="ORF">SODALDRAFT_397125</name>
</gene>
<name>A0A3N2Q3Z2_SODAK</name>
<organism evidence="1 2">
    <name type="scientific">Sodiomyces alkalinus (strain CBS 110278 / VKM F-3762 / F11)</name>
    <name type="common">Alkaliphilic filamentous fungus</name>
    <dbReference type="NCBI Taxonomy" id="1314773"/>
    <lineage>
        <taxon>Eukaryota</taxon>
        <taxon>Fungi</taxon>
        <taxon>Dikarya</taxon>
        <taxon>Ascomycota</taxon>
        <taxon>Pezizomycotina</taxon>
        <taxon>Sordariomycetes</taxon>
        <taxon>Hypocreomycetidae</taxon>
        <taxon>Glomerellales</taxon>
        <taxon>Plectosphaerellaceae</taxon>
        <taxon>Sodiomyces</taxon>
    </lineage>
</organism>
<keyword evidence="2" id="KW-1185">Reference proteome</keyword>
<sequence length="124" mass="13775">MTELRWSSSHVTRPCTLSDLSSGGITNEECCVSSYLPTTAILILKHESPHGSDTNVFVQTDLILENITAEHTRVGEWLNVIGYLTAGALGQAPRRDSRDAYVQALLLWPAGPFDIRRYERSLKS</sequence>
<dbReference type="EMBL" id="ML119052">
    <property type="protein sequence ID" value="ROT41345.1"/>
    <property type="molecule type" value="Genomic_DNA"/>
</dbReference>
<accession>A0A3N2Q3Z2</accession>
<dbReference type="InterPro" id="IPR024222">
    <property type="entry name" value="Ten1_fungal"/>
</dbReference>
<reference evidence="1 2" key="1">
    <citation type="journal article" date="2018" name="Mol. Ecol.">
        <title>The obligate alkalophilic soda-lake fungus Sodiomyces alkalinus has shifted to a protein diet.</title>
        <authorList>
            <person name="Grum-Grzhimaylo A.A."/>
            <person name="Falkoski D.L."/>
            <person name="van den Heuvel J."/>
            <person name="Valero-Jimenez C.A."/>
            <person name="Min B."/>
            <person name="Choi I.G."/>
            <person name="Lipzen A."/>
            <person name="Daum C.G."/>
            <person name="Aanen D.K."/>
            <person name="Tsang A."/>
            <person name="Henrissat B."/>
            <person name="Bilanenko E.N."/>
            <person name="de Vries R.P."/>
            <person name="van Kan J.A.L."/>
            <person name="Grigoriev I.V."/>
            <person name="Debets A.J.M."/>
        </authorList>
    </citation>
    <scope>NUCLEOTIDE SEQUENCE [LARGE SCALE GENOMIC DNA]</scope>
    <source>
        <strain evidence="1 2">F11</strain>
    </source>
</reference>
<proteinExistence type="predicted"/>
<dbReference type="GeneID" id="39583773"/>
<dbReference type="RefSeq" id="XP_028469151.1">
    <property type="nucleotide sequence ID" value="XM_028615296.1"/>
</dbReference>